<dbReference type="AlphaFoldDB" id="E8X3V2"/>
<protein>
    <submittedName>
        <fullName evidence="1">Flagellar protein FlgJ-like protein</fullName>
    </submittedName>
</protein>
<keyword evidence="1" id="KW-0969">Cilium</keyword>
<dbReference type="STRING" id="1198114.AciX9_2343"/>
<keyword evidence="2" id="KW-1185">Reference proteome</keyword>
<keyword evidence="1" id="KW-0282">Flagellum</keyword>
<dbReference type="EMBL" id="CP002480">
    <property type="protein sequence ID" value="ADW69380.1"/>
    <property type="molecule type" value="Genomic_DNA"/>
</dbReference>
<accession>E8X3V2</accession>
<evidence type="ECO:0000313" key="1">
    <source>
        <dbReference type="EMBL" id="ADW69380.1"/>
    </source>
</evidence>
<organism evidence="2">
    <name type="scientific">Granulicella tundricola (strain ATCC BAA-1859 / DSM 23138 / MP5ACTX9)</name>
    <dbReference type="NCBI Taxonomy" id="1198114"/>
    <lineage>
        <taxon>Bacteria</taxon>
        <taxon>Pseudomonadati</taxon>
        <taxon>Acidobacteriota</taxon>
        <taxon>Terriglobia</taxon>
        <taxon>Terriglobales</taxon>
        <taxon>Acidobacteriaceae</taxon>
        <taxon>Granulicella</taxon>
    </lineage>
</organism>
<reference evidence="2" key="1">
    <citation type="submission" date="2011-01" db="EMBL/GenBank/DDBJ databases">
        <title>Complete sequence of chromosome of Acidobacterium sp. MP5ACTX9.</title>
        <authorList>
            <consortium name="US DOE Joint Genome Institute"/>
            <person name="Lucas S."/>
            <person name="Copeland A."/>
            <person name="Lapidus A."/>
            <person name="Cheng J.-F."/>
            <person name="Goodwin L."/>
            <person name="Pitluck S."/>
            <person name="Teshima H."/>
            <person name="Detter J.C."/>
            <person name="Han C."/>
            <person name="Tapia R."/>
            <person name="Land M."/>
            <person name="Hauser L."/>
            <person name="Kyrpides N."/>
            <person name="Ivanova N."/>
            <person name="Ovchinnikova G."/>
            <person name="Pagani I."/>
            <person name="Rawat S.R."/>
            <person name="Mannisto M."/>
            <person name="Haggblom M.M."/>
            <person name="Woyke T."/>
        </authorList>
    </citation>
    <scope>NUCLEOTIDE SEQUENCE [LARGE SCALE GENOMIC DNA]</scope>
    <source>
        <strain evidence="2">MP5ACTX9</strain>
    </source>
</reference>
<proteinExistence type="predicted"/>
<dbReference type="eggNOG" id="COG3951">
    <property type="taxonomic scope" value="Bacteria"/>
</dbReference>
<sequence>MRIDDVVAVQAGAKNTLPNPKLVDGAKDFEAMMLKEMLKPLHFGATDDGANGDSEKGGEADTIQGFALDALGKGLTRGGGFGLAKQIIRQVTAEQSARQSKRVTGHD</sequence>
<dbReference type="KEGG" id="acm:AciX9_2343"/>
<dbReference type="PaxDb" id="1198114-AciX9_2343"/>
<gene>
    <name evidence="1" type="ordered locus">AciX9_2343</name>
</gene>
<evidence type="ECO:0000313" key="2">
    <source>
        <dbReference type="Proteomes" id="UP000000343"/>
    </source>
</evidence>
<name>E8X3V2_GRATM</name>
<dbReference type="OrthoDB" id="129888at2"/>
<dbReference type="Proteomes" id="UP000000343">
    <property type="component" value="Chromosome"/>
</dbReference>
<keyword evidence="1" id="KW-0966">Cell projection</keyword>
<dbReference type="RefSeq" id="WP_013580696.1">
    <property type="nucleotide sequence ID" value="NC_015064.1"/>
</dbReference>
<dbReference type="HOGENOM" id="CLU_2206321_0_0_0"/>